<name>A0A5C3N473_9AGAM</name>
<reference evidence="6 7" key="1">
    <citation type="journal article" date="2019" name="Nat. Ecol. Evol.">
        <title>Megaphylogeny resolves global patterns of mushroom evolution.</title>
        <authorList>
            <person name="Varga T."/>
            <person name="Krizsan K."/>
            <person name="Foldi C."/>
            <person name="Dima B."/>
            <person name="Sanchez-Garcia M."/>
            <person name="Sanchez-Ramirez S."/>
            <person name="Szollosi G.J."/>
            <person name="Szarkandi J.G."/>
            <person name="Papp V."/>
            <person name="Albert L."/>
            <person name="Andreopoulos W."/>
            <person name="Angelini C."/>
            <person name="Antonin V."/>
            <person name="Barry K.W."/>
            <person name="Bougher N.L."/>
            <person name="Buchanan P."/>
            <person name="Buyck B."/>
            <person name="Bense V."/>
            <person name="Catcheside P."/>
            <person name="Chovatia M."/>
            <person name="Cooper J."/>
            <person name="Damon W."/>
            <person name="Desjardin D."/>
            <person name="Finy P."/>
            <person name="Geml J."/>
            <person name="Haridas S."/>
            <person name="Hughes K."/>
            <person name="Justo A."/>
            <person name="Karasinski D."/>
            <person name="Kautmanova I."/>
            <person name="Kiss B."/>
            <person name="Kocsube S."/>
            <person name="Kotiranta H."/>
            <person name="LaButti K.M."/>
            <person name="Lechner B.E."/>
            <person name="Liimatainen K."/>
            <person name="Lipzen A."/>
            <person name="Lukacs Z."/>
            <person name="Mihaltcheva S."/>
            <person name="Morgado L.N."/>
            <person name="Niskanen T."/>
            <person name="Noordeloos M.E."/>
            <person name="Ohm R.A."/>
            <person name="Ortiz-Santana B."/>
            <person name="Ovrebo C."/>
            <person name="Racz N."/>
            <person name="Riley R."/>
            <person name="Savchenko A."/>
            <person name="Shiryaev A."/>
            <person name="Soop K."/>
            <person name="Spirin V."/>
            <person name="Szebenyi C."/>
            <person name="Tomsovsky M."/>
            <person name="Tulloss R.E."/>
            <person name="Uehling J."/>
            <person name="Grigoriev I.V."/>
            <person name="Vagvolgyi C."/>
            <person name="Papp T."/>
            <person name="Martin F.M."/>
            <person name="Miettinen O."/>
            <person name="Hibbett D.S."/>
            <person name="Nagy L.G."/>
        </authorList>
    </citation>
    <scope>NUCLEOTIDE SEQUENCE [LARGE SCALE GENOMIC DNA]</scope>
    <source>
        <strain evidence="6 7">OMC1185</strain>
    </source>
</reference>
<dbReference type="EMBL" id="ML213509">
    <property type="protein sequence ID" value="TFK52569.1"/>
    <property type="molecule type" value="Genomic_DNA"/>
</dbReference>
<feature type="region of interest" description="Disordered" evidence="4">
    <location>
        <begin position="351"/>
        <end position="391"/>
    </location>
</feature>
<evidence type="ECO:0000313" key="6">
    <source>
        <dbReference type="EMBL" id="TFK52569.1"/>
    </source>
</evidence>
<dbReference type="InterPro" id="IPR009071">
    <property type="entry name" value="HMG_box_dom"/>
</dbReference>
<protein>
    <recommendedName>
        <fullName evidence="5">HMG box domain-containing protein</fullName>
    </recommendedName>
</protein>
<dbReference type="PANTHER" id="PTHR10270">
    <property type="entry name" value="SOX TRANSCRIPTION FACTOR"/>
    <property type="match status" value="1"/>
</dbReference>
<keyword evidence="7" id="KW-1185">Reference proteome</keyword>
<dbReference type="Gene3D" id="1.10.30.10">
    <property type="entry name" value="High mobility group box domain"/>
    <property type="match status" value="1"/>
</dbReference>
<dbReference type="SMART" id="SM00398">
    <property type="entry name" value="HMG"/>
    <property type="match status" value="1"/>
</dbReference>
<sequence>MKLRHSHYLRRYADKQSIVRDPRFQRLIEGWSSRERVPRPTNSFLLFRSFFPRHFKVWWKRLSREEKRPWKEAADELRCRHTAMFPEYRYRPRHRPKSDGHKHKAKLLVSQDIARSGNSTRPHETGFLPMLDPSPGPQIATRMTMDAGTPMNMPRLNRASMESHRIGSSPIAAGGSRDAQPRPSGILEQRRRSLNEWSTLATKTAAVAPASKIVIDSDSHTEEYFWDRLGQALFEALLNVEGPPVPLNPSSCASDSAQAQACSASSKEPQYQTSPLSSSPYWIPQAQIAYQLEPPFYWQLPPPASALAGAPGPPSPTPTLCSTDGCDRSEASWSESDIDAVAAILLDAELPDTTPPPALDGPSWDDVFDFSEPSAPRPHTSRSAHSSALSCGSGGGELYALSPVFSWSPHANTASEQK</sequence>
<feature type="region of interest" description="Disordered" evidence="4">
    <location>
        <begin position="307"/>
        <end position="328"/>
    </location>
</feature>
<feature type="region of interest" description="Disordered" evidence="4">
    <location>
        <begin position="163"/>
        <end position="184"/>
    </location>
</feature>
<feature type="domain" description="HMG box" evidence="5">
    <location>
        <begin position="37"/>
        <end position="89"/>
    </location>
</feature>
<keyword evidence="2 3" id="KW-0539">Nucleus</keyword>
<accession>A0A5C3N473</accession>
<evidence type="ECO:0000313" key="7">
    <source>
        <dbReference type="Proteomes" id="UP000305948"/>
    </source>
</evidence>
<keyword evidence="1 3" id="KW-0238">DNA-binding</keyword>
<dbReference type="InterPro" id="IPR050140">
    <property type="entry name" value="SRY-related_HMG-box_TF-like"/>
</dbReference>
<feature type="region of interest" description="Disordered" evidence="4">
    <location>
        <begin position="115"/>
        <end position="136"/>
    </location>
</feature>
<evidence type="ECO:0000256" key="3">
    <source>
        <dbReference type="PROSITE-ProRule" id="PRU00267"/>
    </source>
</evidence>
<organism evidence="6 7">
    <name type="scientific">Heliocybe sulcata</name>
    <dbReference type="NCBI Taxonomy" id="5364"/>
    <lineage>
        <taxon>Eukaryota</taxon>
        <taxon>Fungi</taxon>
        <taxon>Dikarya</taxon>
        <taxon>Basidiomycota</taxon>
        <taxon>Agaricomycotina</taxon>
        <taxon>Agaricomycetes</taxon>
        <taxon>Gloeophyllales</taxon>
        <taxon>Gloeophyllaceae</taxon>
        <taxon>Heliocybe</taxon>
    </lineage>
</organism>
<dbReference type="GO" id="GO:0000978">
    <property type="term" value="F:RNA polymerase II cis-regulatory region sequence-specific DNA binding"/>
    <property type="evidence" value="ECO:0007669"/>
    <property type="project" value="TreeGrafter"/>
</dbReference>
<evidence type="ECO:0000256" key="1">
    <source>
        <dbReference type="ARBA" id="ARBA00023125"/>
    </source>
</evidence>
<dbReference type="AlphaFoldDB" id="A0A5C3N473"/>
<feature type="compositionally biased region" description="Polar residues" evidence="4">
    <location>
        <begin position="381"/>
        <end position="390"/>
    </location>
</feature>
<dbReference type="GO" id="GO:0000122">
    <property type="term" value="P:negative regulation of transcription by RNA polymerase II"/>
    <property type="evidence" value="ECO:0007669"/>
    <property type="project" value="TreeGrafter"/>
</dbReference>
<dbReference type="Proteomes" id="UP000305948">
    <property type="component" value="Unassembled WGS sequence"/>
</dbReference>
<evidence type="ECO:0000256" key="4">
    <source>
        <dbReference type="SAM" id="MobiDB-lite"/>
    </source>
</evidence>
<dbReference type="STRING" id="5364.A0A5C3N473"/>
<dbReference type="PROSITE" id="PS50118">
    <property type="entry name" value="HMG_BOX_2"/>
    <property type="match status" value="1"/>
</dbReference>
<dbReference type="GO" id="GO:0001228">
    <property type="term" value="F:DNA-binding transcription activator activity, RNA polymerase II-specific"/>
    <property type="evidence" value="ECO:0007669"/>
    <property type="project" value="TreeGrafter"/>
</dbReference>
<gene>
    <name evidence="6" type="ORF">OE88DRAFT_1420858</name>
</gene>
<proteinExistence type="predicted"/>
<dbReference type="InterPro" id="IPR036910">
    <property type="entry name" value="HMG_box_dom_sf"/>
</dbReference>
<evidence type="ECO:0000256" key="2">
    <source>
        <dbReference type="ARBA" id="ARBA00023242"/>
    </source>
</evidence>
<dbReference type="GO" id="GO:0005634">
    <property type="term" value="C:nucleus"/>
    <property type="evidence" value="ECO:0007669"/>
    <property type="project" value="UniProtKB-UniRule"/>
</dbReference>
<feature type="DNA-binding region" description="HMG box" evidence="3">
    <location>
        <begin position="37"/>
        <end position="89"/>
    </location>
</feature>
<dbReference type="SUPFAM" id="SSF47095">
    <property type="entry name" value="HMG-box"/>
    <property type="match status" value="1"/>
</dbReference>
<evidence type="ECO:0000259" key="5">
    <source>
        <dbReference type="PROSITE" id="PS50118"/>
    </source>
</evidence>
<dbReference type="GO" id="GO:0030154">
    <property type="term" value="P:cell differentiation"/>
    <property type="evidence" value="ECO:0007669"/>
    <property type="project" value="TreeGrafter"/>
</dbReference>
<dbReference type="OrthoDB" id="6247875at2759"/>
<dbReference type="PANTHER" id="PTHR10270:SF324">
    <property type="entry name" value="SOX DOMAIN-CONTAINING PROTEIN DICHAETE-RELATED"/>
    <property type="match status" value="1"/>
</dbReference>